<evidence type="ECO:0000313" key="1">
    <source>
        <dbReference type="EMBL" id="OGD71090.1"/>
    </source>
</evidence>
<dbReference type="EMBL" id="MFAG01000041">
    <property type="protein sequence ID" value="OGD71090.1"/>
    <property type="molecule type" value="Genomic_DNA"/>
</dbReference>
<organism evidence="1 2">
    <name type="scientific">Candidatus Collierbacteria bacterium RIFCSPHIGHO2_01_FULL_50_25</name>
    <dbReference type="NCBI Taxonomy" id="1817722"/>
    <lineage>
        <taxon>Bacteria</taxon>
        <taxon>Candidatus Collieribacteriota</taxon>
    </lineage>
</organism>
<name>A0A1F5EUP5_9BACT</name>
<comment type="caution">
    <text evidence="1">The sequence shown here is derived from an EMBL/GenBank/DDBJ whole genome shotgun (WGS) entry which is preliminary data.</text>
</comment>
<dbReference type="STRING" id="1817722.A2703_01475"/>
<proteinExistence type="predicted"/>
<reference evidence="1 2" key="1">
    <citation type="journal article" date="2016" name="Nat. Commun.">
        <title>Thousands of microbial genomes shed light on interconnected biogeochemical processes in an aquifer system.</title>
        <authorList>
            <person name="Anantharaman K."/>
            <person name="Brown C.T."/>
            <person name="Hug L.A."/>
            <person name="Sharon I."/>
            <person name="Castelle C.J."/>
            <person name="Probst A.J."/>
            <person name="Thomas B.C."/>
            <person name="Singh A."/>
            <person name="Wilkins M.J."/>
            <person name="Karaoz U."/>
            <person name="Brodie E.L."/>
            <person name="Williams K.H."/>
            <person name="Hubbard S.S."/>
            <person name="Banfield J.F."/>
        </authorList>
    </citation>
    <scope>NUCLEOTIDE SEQUENCE [LARGE SCALE GENOMIC DNA]</scope>
</reference>
<accession>A0A1F5EUP5</accession>
<evidence type="ECO:0000313" key="2">
    <source>
        <dbReference type="Proteomes" id="UP000177979"/>
    </source>
</evidence>
<gene>
    <name evidence="1" type="ORF">A2703_01475</name>
</gene>
<sequence>MDIGMILYDDDPKMLFDQKVTRAADYYKSKYGVVPNVCFVHPSLLGCPEKIIGEVTVRRSRIVMPNHFWLGVEEMAKPLKAPPLRRPNHK</sequence>
<dbReference type="Proteomes" id="UP000177979">
    <property type="component" value="Unassembled WGS sequence"/>
</dbReference>
<protein>
    <submittedName>
        <fullName evidence="1">Uncharacterized protein</fullName>
    </submittedName>
</protein>
<dbReference type="AlphaFoldDB" id="A0A1F5EUP5"/>